<evidence type="ECO:0000313" key="2">
    <source>
        <dbReference type="EMBL" id="RYJ08742.1"/>
    </source>
</evidence>
<sequence length="119" mass="13024">MVQTQSNYETANPVTSATGEVGGHGKVYRHTQILSWDYNLDDYKNVNQTLDYKLMGPFATFQGITEKKVEKSATSFTATLAAEYAAEIAGFERGGEARIVSRGDEEGTHEVLTKKAPTS</sequence>
<proteinExistence type="predicted"/>
<feature type="compositionally biased region" description="Polar residues" evidence="1">
    <location>
        <begin position="1"/>
        <end position="18"/>
    </location>
</feature>
<dbReference type="EMBL" id="RZHH01000003">
    <property type="protein sequence ID" value="RYJ08742.1"/>
    <property type="molecule type" value="Genomic_DNA"/>
</dbReference>
<feature type="compositionally biased region" description="Basic and acidic residues" evidence="1">
    <location>
        <begin position="100"/>
        <end position="113"/>
    </location>
</feature>
<evidence type="ECO:0000256" key="1">
    <source>
        <dbReference type="SAM" id="MobiDB-lite"/>
    </source>
</evidence>
<accession>A0A482T3Q7</accession>
<dbReference type="AlphaFoldDB" id="A0A482T3Q7"/>
<name>A0A482T3Q7_9EURY</name>
<gene>
    <name evidence="2" type="ORF">ELS19_18480</name>
</gene>
<evidence type="ECO:0000313" key="3">
    <source>
        <dbReference type="Proteomes" id="UP000294028"/>
    </source>
</evidence>
<feature type="region of interest" description="Disordered" evidence="1">
    <location>
        <begin position="1"/>
        <end position="23"/>
    </location>
</feature>
<dbReference type="Proteomes" id="UP000294028">
    <property type="component" value="Unassembled WGS sequence"/>
</dbReference>
<comment type="caution">
    <text evidence="2">The sequence shown here is derived from an EMBL/GenBank/DDBJ whole genome shotgun (WGS) entry which is preliminary data.</text>
</comment>
<protein>
    <submittedName>
        <fullName evidence="2">Chemotaxis protein</fullName>
    </submittedName>
</protein>
<reference evidence="2 3" key="1">
    <citation type="submission" date="2018-12" db="EMBL/GenBank/DDBJ databases">
        <title>Genome analysis provides insights into bioremediation potentialities of Halogeometricum borinquense strain N11.</title>
        <authorList>
            <person name="Najjari A."/>
            <person name="Youssef N."/>
            <person name="Fhoula I."/>
            <person name="Ben Dhia O."/>
            <person name="Mahjoubi M."/>
            <person name="Ouzari H.I."/>
            <person name="Cherif A."/>
        </authorList>
    </citation>
    <scope>NUCLEOTIDE SEQUENCE [LARGE SCALE GENOMIC DNA]</scope>
    <source>
        <strain evidence="2 3">N11</strain>
    </source>
</reference>
<organism evidence="2 3">
    <name type="scientific">Halogeometricum borinquense</name>
    <dbReference type="NCBI Taxonomy" id="60847"/>
    <lineage>
        <taxon>Archaea</taxon>
        <taxon>Methanobacteriati</taxon>
        <taxon>Methanobacteriota</taxon>
        <taxon>Stenosarchaea group</taxon>
        <taxon>Halobacteria</taxon>
        <taxon>Halobacteriales</taxon>
        <taxon>Haloferacaceae</taxon>
        <taxon>Halogeometricum</taxon>
    </lineage>
</organism>
<feature type="region of interest" description="Disordered" evidence="1">
    <location>
        <begin position="100"/>
        <end position="119"/>
    </location>
</feature>